<proteinExistence type="predicted"/>
<dbReference type="Proteomes" id="UP000629603">
    <property type="component" value="Segment"/>
</dbReference>
<accession>A0A7S5R5C9</accession>
<reference evidence="1 2" key="1">
    <citation type="submission" date="2020-01" db="EMBL/GenBank/DDBJ databases">
        <title>Patterns of diversity and host range of bacteriophage communities associated with bean-nodulatin bacteria.</title>
        <authorList>
            <person name="Vann Cauwenberghe J."/>
            <person name="Santamaria R.I."/>
            <person name="Bustos P."/>
            <person name="Juarez S."/>
            <person name="Gonzalez V."/>
        </authorList>
    </citation>
    <scope>NUCLEOTIDE SEQUENCE [LARGE SCALE GENOMIC DNA]</scope>
</reference>
<evidence type="ECO:0000313" key="2">
    <source>
        <dbReference type="Proteomes" id="UP000629603"/>
    </source>
</evidence>
<dbReference type="EMBL" id="MN988521">
    <property type="protein sequence ID" value="QIG71428.1"/>
    <property type="molecule type" value="Genomic_DNA"/>
</dbReference>
<sequence>MKYVYAMIPVILLSSCVSTSKSRTPLPPPVKVVEKVVVQDWPEPPKNVRPKLPITSLSTEDFDTSSPSVAKAALMSIEILSNYAGRLETQLDAYRHKKKK</sequence>
<keyword evidence="2" id="KW-1185">Reference proteome</keyword>
<name>A0A7S5R5C9_9CAUD</name>
<evidence type="ECO:0000313" key="1">
    <source>
        <dbReference type="EMBL" id="QIG71428.1"/>
    </source>
</evidence>
<dbReference type="PROSITE" id="PS51257">
    <property type="entry name" value="PROKAR_LIPOPROTEIN"/>
    <property type="match status" value="1"/>
</dbReference>
<organism evidence="1 2">
    <name type="scientific">Rhizobium phage RHph_TM30</name>
    <dbReference type="NCBI Taxonomy" id="2509764"/>
    <lineage>
        <taxon>Viruses</taxon>
        <taxon>Duplodnaviria</taxon>
        <taxon>Heunggongvirae</taxon>
        <taxon>Uroviricota</taxon>
        <taxon>Caudoviricetes</taxon>
        <taxon>Kleczkowskaviridae</taxon>
        <taxon>Cuauhnahuacvirus</taxon>
        <taxon>Cuauhnahuacvirus TM30</taxon>
    </lineage>
</organism>
<protein>
    <submittedName>
        <fullName evidence="1">Uncharacterized protein</fullName>
    </submittedName>
</protein>
<gene>
    <name evidence="1" type="ORF">EVB93_341</name>
</gene>